<dbReference type="PANTHER" id="PTHR34825:SF1">
    <property type="entry name" value="AAA-ATPASE-LIKE DOMAIN-CONTAINING PROTEIN"/>
    <property type="match status" value="1"/>
</dbReference>
<sequence>MDRRFNTTGVCVPSIHYVVNIENKLSEIKTLVNRGDYFVINRPRQYGKTTTMFMLEPKLKDEYLVMSISFEGIGDEIFSNELKFSQGFLRILSRSIKSENKSISDFIIKMSKEVDSFETLSYALSDIIDESNKPVILLIDEVDKNSNNQLFLSFLGVLRSKFLLRQQGKESSFKSVILAGVYDIKNLKLKIRADEEIRYNSPWNIAVNFDVDMSFTKDEIATMLEEYSKDKKIEMNIKEMASKIHYYSGGYPFLVSRLCQIIDEKLMVANEMFWDEKLLLKAMKILISESNTLFDDLIKNIENNKELKDYIFDLIVNGNEKTFNIHSSNIDLGIMFGYFKNINGKVNISNAIFEQVLYNYFTAMVENKTDMSSYNFKENFIVKDGLDFQKILLRFQQFIKEQYSTIDSKFIEREGRLLFLAFIKPIINGVGFDFKEVQISEEKRLDIIITYLSNKYLVELKIWRGEEYHQKGIKQLYDYMDIQGLDEGYLVIYNFNKSKEYKQQEVVHDNKKIFVIWV</sequence>
<dbReference type="AlphaFoldDB" id="A0A7X0SDA7"/>
<organism evidence="1 2">
    <name type="scientific">Clostridium gasigenes</name>
    <dbReference type="NCBI Taxonomy" id="94869"/>
    <lineage>
        <taxon>Bacteria</taxon>
        <taxon>Bacillati</taxon>
        <taxon>Bacillota</taxon>
        <taxon>Clostridia</taxon>
        <taxon>Eubacteriales</taxon>
        <taxon>Clostridiaceae</taxon>
        <taxon>Clostridium</taxon>
    </lineage>
</organism>
<gene>
    <name evidence="1" type="ORF">H7E68_12545</name>
</gene>
<dbReference type="SUPFAM" id="SSF52540">
    <property type="entry name" value="P-loop containing nucleoside triphosphate hydrolases"/>
    <property type="match status" value="1"/>
</dbReference>
<name>A0A7X0SDA7_9CLOT</name>
<proteinExistence type="predicted"/>
<dbReference type="InterPro" id="IPR027417">
    <property type="entry name" value="P-loop_NTPase"/>
</dbReference>
<dbReference type="EMBL" id="JACKWY010000007">
    <property type="protein sequence ID" value="MBB6715535.1"/>
    <property type="molecule type" value="Genomic_DNA"/>
</dbReference>
<dbReference type="Gene3D" id="3.40.50.300">
    <property type="entry name" value="P-loop containing nucleotide triphosphate hydrolases"/>
    <property type="match status" value="1"/>
</dbReference>
<dbReference type="RefSeq" id="WP_185164761.1">
    <property type="nucleotide sequence ID" value="NZ_JACKWY010000007.1"/>
</dbReference>
<protein>
    <submittedName>
        <fullName evidence="1">AAA family ATPase</fullName>
    </submittedName>
</protein>
<comment type="caution">
    <text evidence="1">The sequence shown here is derived from an EMBL/GenBank/DDBJ whole genome shotgun (WGS) entry which is preliminary data.</text>
</comment>
<reference evidence="1 2" key="1">
    <citation type="submission" date="2020-08" db="EMBL/GenBank/DDBJ databases">
        <title>Clostridia isolated from Swiss meat.</title>
        <authorList>
            <person name="Wambui J."/>
            <person name="Stevens M.J.A."/>
            <person name="Stephan R."/>
        </authorList>
    </citation>
    <scope>NUCLEOTIDE SEQUENCE [LARGE SCALE GENOMIC DNA]</scope>
    <source>
        <strain evidence="1 2">CM001</strain>
    </source>
</reference>
<dbReference type="Proteomes" id="UP000585258">
    <property type="component" value="Unassembled WGS sequence"/>
</dbReference>
<dbReference type="InterPro" id="IPR026350">
    <property type="entry name" value="GxxExxY"/>
</dbReference>
<dbReference type="Pfam" id="PF13366">
    <property type="entry name" value="PDDEXK_3"/>
    <property type="match status" value="1"/>
</dbReference>
<accession>A0A7X0SDA7</accession>
<evidence type="ECO:0000313" key="1">
    <source>
        <dbReference type="EMBL" id="MBB6715535.1"/>
    </source>
</evidence>
<evidence type="ECO:0000313" key="2">
    <source>
        <dbReference type="Proteomes" id="UP000585258"/>
    </source>
</evidence>
<dbReference type="PANTHER" id="PTHR34825">
    <property type="entry name" value="CONSERVED PROTEIN, WITH A WEAK D-GALACTARATE DEHYDRATASE/ALTRONATE HYDROLASE DOMAIN"/>
    <property type="match status" value="1"/>
</dbReference>